<evidence type="ECO:0000256" key="2">
    <source>
        <dbReference type="SAM" id="MobiDB-lite"/>
    </source>
</evidence>
<organism evidence="3">
    <name type="scientific">marine sediment metagenome</name>
    <dbReference type="NCBI Taxonomy" id="412755"/>
    <lineage>
        <taxon>unclassified sequences</taxon>
        <taxon>metagenomes</taxon>
        <taxon>ecological metagenomes</taxon>
    </lineage>
</organism>
<sequence>MVMNFFGKKNHDEEKSEEPVDMEEAQREIFSAKTEVDIANLNKRFDRFEEMLSAQSKKASEQDDLEPGAFPTWEETKRHSDMRYDELDKKLDALASKAHTKNNDPFAEVKEECPNFESVVSSENLNALENKYPEIAKNLMALKDSPGVFAKKTYKMILKTGIAEVSKKTREEQEVR</sequence>
<comment type="caution">
    <text evidence="3">The sequence shown here is derived from an EMBL/GenBank/DDBJ whole genome shotgun (WGS) entry which is preliminary data.</text>
</comment>
<evidence type="ECO:0000313" key="3">
    <source>
        <dbReference type="EMBL" id="GAG21566.1"/>
    </source>
</evidence>
<feature type="coiled-coil region" evidence="1">
    <location>
        <begin position="84"/>
        <end position="145"/>
    </location>
</feature>
<feature type="non-terminal residue" evidence="3">
    <location>
        <position position="176"/>
    </location>
</feature>
<accession>X0X9E7</accession>
<proteinExistence type="predicted"/>
<name>X0X9E7_9ZZZZ</name>
<gene>
    <name evidence="3" type="ORF">S01H1_54981</name>
</gene>
<keyword evidence="1" id="KW-0175">Coiled coil</keyword>
<dbReference type="EMBL" id="BARS01035703">
    <property type="protein sequence ID" value="GAG21566.1"/>
    <property type="molecule type" value="Genomic_DNA"/>
</dbReference>
<reference evidence="3" key="1">
    <citation type="journal article" date="2014" name="Front. Microbiol.">
        <title>High frequency of phylogenetically diverse reductive dehalogenase-homologous genes in deep subseafloor sedimentary metagenomes.</title>
        <authorList>
            <person name="Kawai M."/>
            <person name="Futagami T."/>
            <person name="Toyoda A."/>
            <person name="Takaki Y."/>
            <person name="Nishi S."/>
            <person name="Hori S."/>
            <person name="Arai W."/>
            <person name="Tsubouchi T."/>
            <person name="Morono Y."/>
            <person name="Uchiyama I."/>
            <person name="Ito T."/>
            <person name="Fujiyama A."/>
            <person name="Inagaki F."/>
            <person name="Takami H."/>
        </authorList>
    </citation>
    <scope>NUCLEOTIDE SEQUENCE</scope>
    <source>
        <strain evidence="3">Expedition CK06-06</strain>
    </source>
</reference>
<feature type="compositionally biased region" description="Basic and acidic residues" evidence="2">
    <location>
        <begin position="9"/>
        <end position="18"/>
    </location>
</feature>
<feature type="region of interest" description="Disordered" evidence="2">
    <location>
        <begin position="1"/>
        <end position="24"/>
    </location>
</feature>
<evidence type="ECO:0000256" key="1">
    <source>
        <dbReference type="SAM" id="Coils"/>
    </source>
</evidence>
<dbReference type="AlphaFoldDB" id="X0X9E7"/>
<protein>
    <submittedName>
        <fullName evidence="3">Uncharacterized protein</fullName>
    </submittedName>
</protein>
<feature type="region of interest" description="Disordered" evidence="2">
    <location>
        <begin position="53"/>
        <end position="77"/>
    </location>
</feature>